<evidence type="ECO:0000259" key="2">
    <source>
        <dbReference type="Pfam" id="PF00534"/>
    </source>
</evidence>
<dbReference type="SUPFAM" id="SSF53756">
    <property type="entry name" value="UDP-Glycosyltransferase/glycogen phosphorylase"/>
    <property type="match status" value="1"/>
</dbReference>
<keyword evidence="1 4" id="KW-0808">Transferase</keyword>
<feature type="domain" description="Glycosyl transferase family 1" evidence="2">
    <location>
        <begin position="244"/>
        <end position="402"/>
    </location>
</feature>
<evidence type="ECO:0000259" key="3">
    <source>
        <dbReference type="Pfam" id="PF13439"/>
    </source>
</evidence>
<name>A0A2A4BAL1_9SPHN</name>
<protein>
    <submittedName>
        <fullName evidence="4">Glycosyl transferase family 1</fullName>
    </submittedName>
</protein>
<reference evidence="4 5" key="1">
    <citation type="submission" date="2017-09" db="EMBL/GenBank/DDBJ databases">
        <title>Sphingomonas spermidinifaciens 9NM-10, whole genome shotgun sequence.</title>
        <authorList>
            <person name="Feng G."/>
            <person name="Zhu H."/>
        </authorList>
    </citation>
    <scope>NUCLEOTIDE SEQUENCE [LARGE SCALE GENOMIC DNA]</scope>
    <source>
        <strain evidence="4 5">9NM-10</strain>
    </source>
</reference>
<proteinExistence type="predicted"/>
<sequence length="426" mass="47098">MIDGYNLALEKGTGVATYARNLAHEVGRLGHRTSVLYGHGNMGSREPLLREIAFFDGDGGGRRNRLRDVARIVSPFAVRAREVPLSGTVVTRQFDARLPHHDVLYNAPDLFRRAHGRFHAWGSTTAVRPPANVDLAHWTYPLPLRVPGAANLYTLHDLVPLRLPYTTLDNKRRYLALLRNIARRADHVVTVSECSRRDIIDLTGITPERVTNTYQSVAIPARLLDKPEAQVAREVEGALGTGYKSYFLFWGSIEPKKNIGRIVEAYLASGIEAPLVIVGARAWRAEGELRLLDAMAARPAGRRDRRRGRVIQIPYVPFALLVSLIRGARAALFPSLYEGFGLPVLEAMLLGTPVLCADTASLPEVAGDAALKVDPYDTAAIGAGMRALDADADLRADLARRGLDQAARFSPERYRARLDTLYQRFL</sequence>
<dbReference type="Proteomes" id="UP000218366">
    <property type="component" value="Unassembled WGS sequence"/>
</dbReference>
<dbReference type="Pfam" id="PF00534">
    <property type="entry name" value="Glycos_transf_1"/>
    <property type="match status" value="1"/>
</dbReference>
<organism evidence="4 5">
    <name type="scientific">Sphingomonas spermidinifaciens</name>
    <dbReference type="NCBI Taxonomy" id="1141889"/>
    <lineage>
        <taxon>Bacteria</taxon>
        <taxon>Pseudomonadati</taxon>
        <taxon>Pseudomonadota</taxon>
        <taxon>Alphaproteobacteria</taxon>
        <taxon>Sphingomonadales</taxon>
        <taxon>Sphingomonadaceae</taxon>
        <taxon>Sphingomonas</taxon>
    </lineage>
</organism>
<evidence type="ECO:0000313" key="5">
    <source>
        <dbReference type="Proteomes" id="UP000218366"/>
    </source>
</evidence>
<dbReference type="OrthoDB" id="9801609at2"/>
<dbReference type="InterPro" id="IPR028098">
    <property type="entry name" value="Glyco_trans_4-like_N"/>
</dbReference>
<dbReference type="GO" id="GO:0009103">
    <property type="term" value="P:lipopolysaccharide biosynthetic process"/>
    <property type="evidence" value="ECO:0007669"/>
    <property type="project" value="TreeGrafter"/>
</dbReference>
<dbReference type="PANTHER" id="PTHR46401:SF2">
    <property type="entry name" value="GLYCOSYLTRANSFERASE WBBK-RELATED"/>
    <property type="match status" value="1"/>
</dbReference>
<evidence type="ECO:0000256" key="1">
    <source>
        <dbReference type="ARBA" id="ARBA00022679"/>
    </source>
</evidence>
<dbReference type="Gene3D" id="3.40.50.2000">
    <property type="entry name" value="Glycogen Phosphorylase B"/>
    <property type="match status" value="2"/>
</dbReference>
<accession>A0A2A4BAL1</accession>
<dbReference type="CDD" id="cd03809">
    <property type="entry name" value="GT4_MtfB-like"/>
    <property type="match status" value="1"/>
</dbReference>
<keyword evidence="5" id="KW-1185">Reference proteome</keyword>
<dbReference type="InterPro" id="IPR001296">
    <property type="entry name" value="Glyco_trans_1"/>
</dbReference>
<evidence type="ECO:0000313" key="4">
    <source>
        <dbReference type="EMBL" id="PCD04664.1"/>
    </source>
</evidence>
<dbReference type="GO" id="GO:0016757">
    <property type="term" value="F:glycosyltransferase activity"/>
    <property type="evidence" value="ECO:0007669"/>
    <property type="project" value="InterPro"/>
</dbReference>
<gene>
    <name evidence="4" type="ORF">COC42_03125</name>
</gene>
<dbReference type="EMBL" id="NWMW01000001">
    <property type="protein sequence ID" value="PCD04664.1"/>
    <property type="molecule type" value="Genomic_DNA"/>
</dbReference>
<comment type="caution">
    <text evidence="4">The sequence shown here is derived from an EMBL/GenBank/DDBJ whole genome shotgun (WGS) entry which is preliminary data.</text>
</comment>
<dbReference type="PANTHER" id="PTHR46401">
    <property type="entry name" value="GLYCOSYLTRANSFERASE WBBK-RELATED"/>
    <property type="match status" value="1"/>
</dbReference>
<dbReference type="AlphaFoldDB" id="A0A2A4BAL1"/>
<dbReference type="Pfam" id="PF13439">
    <property type="entry name" value="Glyco_transf_4"/>
    <property type="match status" value="1"/>
</dbReference>
<feature type="domain" description="Glycosyltransferase subfamily 4-like N-terminal" evidence="3">
    <location>
        <begin position="14"/>
        <end position="211"/>
    </location>
</feature>